<evidence type="ECO:0000256" key="4">
    <source>
        <dbReference type="ARBA" id="ARBA00022552"/>
    </source>
</evidence>
<comment type="similarity">
    <text evidence="3">Belongs to the UTP11 family.</text>
</comment>
<feature type="region of interest" description="Disordered" evidence="6">
    <location>
        <begin position="1"/>
        <end position="20"/>
    </location>
</feature>
<dbReference type="GO" id="GO:0032040">
    <property type="term" value="C:small-subunit processome"/>
    <property type="evidence" value="ECO:0007669"/>
    <property type="project" value="InterPro"/>
</dbReference>
<protein>
    <submittedName>
        <fullName evidence="7">Small-subunit processome</fullName>
    </submittedName>
</protein>
<feature type="compositionally biased region" description="Basic and acidic residues" evidence="6">
    <location>
        <begin position="195"/>
        <end position="205"/>
    </location>
</feature>
<feature type="region of interest" description="Disordered" evidence="6">
    <location>
        <begin position="195"/>
        <end position="235"/>
    </location>
</feature>
<evidence type="ECO:0000313" key="8">
    <source>
        <dbReference type="Proteomes" id="UP000807306"/>
    </source>
</evidence>
<feature type="compositionally biased region" description="Basic residues" evidence="6">
    <location>
        <begin position="8"/>
        <end position="20"/>
    </location>
</feature>
<dbReference type="AlphaFoldDB" id="A0A9P6EEZ0"/>
<dbReference type="OrthoDB" id="29058at2759"/>
<sequence length="329" mass="38342">MTSSLRNSLHRRNHKERSQLAHRSKLGVLEKHADYVKRARDYHSKQDRLNRLKQKVTERNKDEFYFSMTKERTKGGVHIQSRGNVALPTDIVKVLKTQDENYIRTMRASGLKKIDKIKNHLTEMSDLLGAGHSEVNKRTDTGLDKGDLETLKEANIFMGSKPKKRRHILFAESAEEGKEREIIDVTLPAEPKAEDDLGWKSEIPGRKLNPKKQKSVGARDKLSDFEMEDSESQQLDKRKRLLTELSARLERDKKLRYAQREFEMQRLMMGKGARKKIASVEKVEGEQDSEEDEDEIDARRGKSKKTGNKILDDATYKPRVYKWRLERKR</sequence>
<dbReference type="Proteomes" id="UP000807306">
    <property type="component" value="Unassembled WGS sequence"/>
</dbReference>
<evidence type="ECO:0000313" key="7">
    <source>
        <dbReference type="EMBL" id="KAF9527725.1"/>
    </source>
</evidence>
<evidence type="ECO:0000256" key="3">
    <source>
        <dbReference type="ARBA" id="ARBA00008105"/>
    </source>
</evidence>
<dbReference type="EMBL" id="MU157858">
    <property type="protein sequence ID" value="KAF9527725.1"/>
    <property type="molecule type" value="Genomic_DNA"/>
</dbReference>
<accession>A0A9P6EEZ0</accession>
<keyword evidence="8" id="KW-1185">Reference proteome</keyword>
<dbReference type="InterPro" id="IPR007144">
    <property type="entry name" value="SSU_processome_Utp11"/>
</dbReference>
<dbReference type="Pfam" id="PF03998">
    <property type="entry name" value="Utp11"/>
    <property type="match status" value="1"/>
</dbReference>
<gene>
    <name evidence="7" type="ORF">CPB83DRAFT_933399</name>
</gene>
<feature type="region of interest" description="Disordered" evidence="6">
    <location>
        <begin position="271"/>
        <end position="311"/>
    </location>
</feature>
<dbReference type="PANTHER" id="PTHR12838">
    <property type="entry name" value="U3 SMALL NUCLEOLAR RNA-ASSOCIATED PROTEIN 11"/>
    <property type="match status" value="1"/>
</dbReference>
<comment type="function">
    <text evidence="1">Involved in nucleolar processing of pre-18S ribosomal RNA.</text>
</comment>
<keyword evidence="5" id="KW-0539">Nucleus</keyword>
<evidence type="ECO:0000256" key="2">
    <source>
        <dbReference type="ARBA" id="ARBA00004604"/>
    </source>
</evidence>
<dbReference type="PANTHER" id="PTHR12838:SF0">
    <property type="entry name" value="U3 SMALL NUCLEOLAR RNA-ASSOCIATED PROTEIN 11-RELATED"/>
    <property type="match status" value="1"/>
</dbReference>
<evidence type="ECO:0000256" key="1">
    <source>
        <dbReference type="ARBA" id="ARBA00004099"/>
    </source>
</evidence>
<dbReference type="GO" id="GO:0006364">
    <property type="term" value="P:rRNA processing"/>
    <property type="evidence" value="ECO:0007669"/>
    <property type="project" value="UniProtKB-KW"/>
</dbReference>
<proteinExistence type="inferred from homology"/>
<keyword evidence="4" id="KW-0698">rRNA processing</keyword>
<name>A0A9P6EEZ0_9AGAR</name>
<evidence type="ECO:0000256" key="6">
    <source>
        <dbReference type="SAM" id="MobiDB-lite"/>
    </source>
</evidence>
<reference evidence="7" key="1">
    <citation type="submission" date="2020-11" db="EMBL/GenBank/DDBJ databases">
        <authorList>
            <consortium name="DOE Joint Genome Institute"/>
            <person name="Ahrendt S."/>
            <person name="Riley R."/>
            <person name="Andreopoulos W."/>
            <person name="Labutti K."/>
            <person name="Pangilinan J."/>
            <person name="Ruiz-Duenas F.J."/>
            <person name="Barrasa J.M."/>
            <person name="Sanchez-Garcia M."/>
            <person name="Camarero S."/>
            <person name="Miyauchi S."/>
            <person name="Serrano A."/>
            <person name="Linde D."/>
            <person name="Babiker R."/>
            <person name="Drula E."/>
            <person name="Ayuso-Fernandez I."/>
            <person name="Pacheco R."/>
            <person name="Padilla G."/>
            <person name="Ferreira P."/>
            <person name="Barriuso J."/>
            <person name="Kellner H."/>
            <person name="Castanera R."/>
            <person name="Alfaro M."/>
            <person name="Ramirez L."/>
            <person name="Pisabarro A.G."/>
            <person name="Kuo A."/>
            <person name="Tritt A."/>
            <person name="Lipzen A."/>
            <person name="He G."/>
            <person name="Yan M."/>
            <person name="Ng V."/>
            <person name="Cullen D."/>
            <person name="Martin F."/>
            <person name="Rosso M.-N."/>
            <person name="Henrissat B."/>
            <person name="Hibbett D."/>
            <person name="Martinez A.T."/>
            <person name="Grigoriev I.V."/>
        </authorList>
    </citation>
    <scope>NUCLEOTIDE SEQUENCE</scope>
    <source>
        <strain evidence="7">CBS 506.95</strain>
    </source>
</reference>
<organism evidence="7 8">
    <name type="scientific">Crepidotus variabilis</name>
    <dbReference type="NCBI Taxonomy" id="179855"/>
    <lineage>
        <taxon>Eukaryota</taxon>
        <taxon>Fungi</taxon>
        <taxon>Dikarya</taxon>
        <taxon>Basidiomycota</taxon>
        <taxon>Agaricomycotina</taxon>
        <taxon>Agaricomycetes</taxon>
        <taxon>Agaricomycetidae</taxon>
        <taxon>Agaricales</taxon>
        <taxon>Agaricineae</taxon>
        <taxon>Crepidotaceae</taxon>
        <taxon>Crepidotus</taxon>
    </lineage>
</organism>
<comment type="caution">
    <text evidence="7">The sequence shown here is derived from an EMBL/GenBank/DDBJ whole genome shotgun (WGS) entry which is preliminary data.</text>
</comment>
<evidence type="ECO:0000256" key="5">
    <source>
        <dbReference type="ARBA" id="ARBA00023242"/>
    </source>
</evidence>
<feature type="compositionally biased region" description="Acidic residues" evidence="6">
    <location>
        <begin position="286"/>
        <end position="296"/>
    </location>
</feature>
<comment type="subcellular location">
    <subcellularLocation>
        <location evidence="2">Nucleus</location>
        <location evidence="2">Nucleolus</location>
    </subcellularLocation>
</comment>